<dbReference type="PANTHER" id="PTHR45339">
    <property type="entry name" value="HYBRID SIGNAL TRANSDUCTION HISTIDINE KINASE J"/>
    <property type="match status" value="1"/>
</dbReference>
<evidence type="ECO:0000313" key="14">
    <source>
        <dbReference type="Proteomes" id="UP000738402"/>
    </source>
</evidence>
<keyword evidence="3" id="KW-0902">Two-component regulatory system</keyword>
<evidence type="ECO:0000256" key="1">
    <source>
        <dbReference type="ARBA" id="ARBA00004123"/>
    </source>
</evidence>
<dbReference type="GO" id="GO:0000156">
    <property type="term" value="F:phosphorelay response regulator activity"/>
    <property type="evidence" value="ECO:0007669"/>
    <property type="project" value="InterPro"/>
</dbReference>
<dbReference type="Gene3D" id="1.10.10.10">
    <property type="entry name" value="Winged helix-like DNA-binding domain superfamily/Winged helix DNA-binding domain"/>
    <property type="match status" value="1"/>
</dbReference>
<evidence type="ECO:0000313" key="13">
    <source>
        <dbReference type="EMBL" id="KAG7724088.1"/>
    </source>
</evidence>
<dbReference type="InterPro" id="IPR036390">
    <property type="entry name" value="WH_DNA-bd_sf"/>
</dbReference>
<dbReference type="GO" id="GO:1900445">
    <property type="term" value="P:positive regulation of filamentous growth of a population of unicellular organisms in response to biotic stimulus"/>
    <property type="evidence" value="ECO:0007669"/>
    <property type="project" value="UniProtKB-ARBA"/>
</dbReference>
<evidence type="ECO:0000256" key="8">
    <source>
        <dbReference type="PIRNR" id="PIRNR002595"/>
    </source>
</evidence>
<dbReference type="InterPro" id="IPR036388">
    <property type="entry name" value="WH-like_DNA-bd_sf"/>
</dbReference>
<dbReference type="PIRSF" id="PIRSF002595">
    <property type="entry name" value="RR_SKN7"/>
    <property type="match status" value="1"/>
</dbReference>
<feature type="region of interest" description="Disordered" evidence="11">
    <location>
        <begin position="495"/>
        <end position="518"/>
    </location>
</feature>
<keyword evidence="4 8" id="KW-0805">Transcription regulation</keyword>
<dbReference type="InterPro" id="IPR001789">
    <property type="entry name" value="Sig_transdc_resp-reg_receiver"/>
</dbReference>
<evidence type="ECO:0000256" key="6">
    <source>
        <dbReference type="ARBA" id="ARBA00023163"/>
    </source>
</evidence>
<dbReference type="PRINTS" id="PR00056">
    <property type="entry name" value="HSFDOMAIN"/>
</dbReference>
<dbReference type="SUPFAM" id="SSF46785">
    <property type="entry name" value="Winged helix' DNA-binding domain"/>
    <property type="match status" value="1"/>
</dbReference>
<dbReference type="AlphaFoldDB" id="A0AAN6D1M0"/>
<keyword evidence="6 8" id="KW-0804">Transcription</keyword>
<dbReference type="Pfam" id="PF00072">
    <property type="entry name" value="Response_reg"/>
    <property type="match status" value="1"/>
</dbReference>
<evidence type="ECO:0000259" key="12">
    <source>
        <dbReference type="PROSITE" id="PS50110"/>
    </source>
</evidence>
<name>A0AAN6D1M0_9ASCO</name>
<dbReference type="SMART" id="SM00415">
    <property type="entry name" value="HSF"/>
    <property type="match status" value="1"/>
</dbReference>
<dbReference type="GO" id="GO:0043565">
    <property type="term" value="F:sequence-specific DNA binding"/>
    <property type="evidence" value="ECO:0007669"/>
    <property type="project" value="InterPro"/>
</dbReference>
<keyword evidence="7 8" id="KW-0539">Nucleus</keyword>
<evidence type="ECO:0000256" key="9">
    <source>
        <dbReference type="PROSITE-ProRule" id="PRU00169"/>
    </source>
</evidence>
<evidence type="ECO:0000256" key="5">
    <source>
        <dbReference type="ARBA" id="ARBA00023125"/>
    </source>
</evidence>
<evidence type="ECO:0000256" key="2">
    <source>
        <dbReference type="ARBA" id="ARBA00022553"/>
    </source>
</evidence>
<evidence type="ECO:0000256" key="11">
    <source>
        <dbReference type="SAM" id="MobiDB-lite"/>
    </source>
</evidence>
<protein>
    <recommendedName>
        <fullName evidence="8">Transcription factor</fullName>
    </recommendedName>
</protein>
<dbReference type="Gene3D" id="3.40.50.2300">
    <property type="match status" value="1"/>
</dbReference>
<keyword evidence="10" id="KW-0175">Coiled coil</keyword>
<proteinExistence type="predicted"/>
<dbReference type="InterPro" id="IPR000232">
    <property type="entry name" value="HSF_DNA-bd"/>
</dbReference>
<organism evidence="13 14">
    <name type="scientific">Ogataea haglerorum</name>
    <dbReference type="NCBI Taxonomy" id="1937702"/>
    <lineage>
        <taxon>Eukaryota</taxon>
        <taxon>Fungi</taxon>
        <taxon>Dikarya</taxon>
        <taxon>Ascomycota</taxon>
        <taxon>Saccharomycotina</taxon>
        <taxon>Pichiomycetes</taxon>
        <taxon>Pichiales</taxon>
        <taxon>Pichiaceae</taxon>
        <taxon>Ogataea</taxon>
    </lineage>
</organism>
<dbReference type="PROSITE" id="PS00434">
    <property type="entry name" value="HSF_DOMAIN"/>
    <property type="match status" value="1"/>
</dbReference>
<feature type="domain" description="Response regulatory" evidence="12">
    <location>
        <begin position="341"/>
        <end position="455"/>
    </location>
</feature>
<dbReference type="EMBL" id="JAHLUH010000019">
    <property type="protein sequence ID" value="KAG7724088.1"/>
    <property type="molecule type" value="Genomic_DNA"/>
</dbReference>
<dbReference type="Pfam" id="PF00447">
    <property type="entry name" value="HSF_DNA-bind"/>
    <property type="match status" value="1"/>
</dbReference>
<evidence type="ECO:0000256" key="4">
    <source>
        <dbReference type="ARBA" id="ARBA00023015"/>
    </source>
</evidence>
<keyword evidence="5 8" id="KW-0238">DNA-binding</keyword>
<dbReference type="InterPro" id="IPR011006">
    <property type="entry name" value="CheY-like_superfamily"/>
</dbReference>
<dbReference type="GO" id="GO:0003700">
    <property type="term" value="F:DNA-binding transcription factor activity"/>
    <property type="evidence" value="ECO:0007669"/>
    <property type="project" value="UniProtKB-UniRule"/>
</dbReference>
<dbReference type="GO" id="GO:0006357">
    <property type="term" value="P:regulation of transcription by RNA polymerase II"/>
    <property type="evidence" value="ECO:0007669"/>
    <property type="project" value="UniProtKB-UniRule"/>
</dbReference>
<feature type="coiled-coil region" evidence="10">
    <location>
        <begin position="201"/>
        <end position="235"/>
    </location>
</feature>
<dbReference type="Proteomes" id="UP000738402">
    <property type="component" value="Unassembled WGS sequence"/>
</dbReference>
<keyword evidence="2 9" id="KW-0597">Phosphoprotein</keyword>
<dbReference type="SMART" id="SM00448">
    <property type="entry name" value="REC"/>
    <property type="match status" value="1"/>
</dbReference>
<feature type="region of interest" description="Disordered" evidence="11">
    <location>
        <begin position="275"/>
        <end position="329"/>
    </location>
</feature>
<evidence type="ECO:0000256" key="10">
    <source>
        <dbReference type="SAM" id="Coils"/>
    </source>
</evidence>
<dbReference type="GO" id="GO:0005634">
    <property type="term" value="C:nucleus"/>
    <property type="evidence" value="ECO:0007669"/>
    <property type="project" value="UniProtKB-SubCell"/>
</dbReference>
<dbReference type="InterPro" id="IPR014402">
    <property type="entry name" value="Sig_transdc_resp-reg_Skn7"/>
</dbReference>
<evidence type="ECO:0000256" key="7">
    <source>
        <dbReference type="ARBA" id="ARBA00023242"/>
    </source>
</evidence>
<dbReference type="FunFam" id="1.10.10.10:FF:000027">
    <property type="entry name" value="Heat shock transcription factor 1"/>
    <property type="match status" value="1"/>
</dbReference>
<comment type="caution">
    <text evidence="13">The sequence shown here is derived from an EMBL/GenBank/DDBJ whole genome shotgun (WGS) entry which is preliminary data.</text>
</comment>
<dbReference type="SUPFAM" id="SSF52172">
    <property type="entry name" value="CheY-like"/>
    <property type="match status" value="1"/>
</dbReference>
<dbReference type="PROSITE" id="PS50110">
    <property type="entry name" value="RESPONSE_REGULATORY"/>
    <property type="match status" value="1"/>
</dbReference>
<dbReference type="GO" id="GO:0036180">
    <property type="term" value="P:filamentous growth of a population of unicellular organisms in response to biotic stimulus"/>
    <property type="evidence" value="ECO:0007669"/>
    <property type="project" value="UniProtKB-ARBA"/>
</dbReference>
<gene>
    <name evidence="13" type="ORF">KL933_005050</name>
</gene>
<accession>A0AAN6D1M0</accession>
<dbReference type="CDD" id="cd17546">
    <property type="entry name" value="REC_hyHK_CKI1_RcsC-like"/>
    <property type="match status" value="1"/>
</dbReference>
<feature type="modified residue" description="4-aspartylphosphate" evidence="9">
    <location>
        <position position="390"/>
    </location>
</feature>
<evidence type="ECO:0000256" key="3">
    <source>
        <dbReference type="ARBA" id="ARBA00023012"/>
    </source>
</evidence>
<dbReference type="PANTHER" id="PTHR45339:SF1">
    <property type="entry name" value="HYBRID SIGNAL TRANSDUCTION HISTIDINE KINASE J"/>
    <property type="match status" value="1"/>
</dbReference>
<sequence>MLLKTNLAKIVCSSLLLARKVLNAHSSGSHRSIPYHTVKRRKMSLEGMNDFRLGTEAFAAGVPSPPPKDVDGAKTSGTDFVKKLFQMLEENRYADIVRWSETGDSFIIADTNEFTKQVLPKHFKHSNFASFVRQLNKYDFHKVKISNELKQRYSIENVWEFKHPEFQRNNKEALENIKRKVTAKKEGDTGASSNTVSLAQFRNLQDNFGFLEKQNQSLTETVQKLHDELNILNTKYNTMVSSFLTSKSINESYSRAINILAKSLTQMGVELPPLNLPFIDQNQPSQEPQPAGSMPSSVEAPPQEHPQYIPANEPTKPASQPPAGTQQDNRIVRRTNGSGMHVLLVEDDDVCIQLCSKFLMKYGCTVEVVTDGLAAINVLEKVKFDLVLMDIVMPNLDGASATSVIRSFDVDTPIIAMTGNYQHQDLVTYLNHGMTDILAKPFTKNDLYNILEKHHIDKKLIYPVNDPFNPVNKNSTSHSVAGQQAQVVAPMPIESEPEPLQPKMKPDYENTLKRQKLV</sequence>
<reference evidence="13" key="1">
    <citation type="journal article" date="2021" name="G3 (Bethesda)">
        <title>Genomic diversity, chromosomal rearrangements, and interspecies hybridization in the ogataea polymorpha species complex.</title>
        <authorList>
            <person name="Hanson S.J."/>
            <person name="Cinneide E.O."/>
            <person name="Salzberg L.I."/>
            <person name="Wolfe K.H."/>
            <person name="McGowan J."/>
            <person name="Fitzpatrick D.A."/>
            <person name="Matlin K."/>
        </authorList>
    </citation>
    <scope>NUCLEOTIDE SEQUENCE</scope>
    <source>
        <strain evidence="13">83-405-1</strain>
    </source>
</reference>
<comment type="subcellular location">
    <subcellularLocation>
        <location evidence="1 8">Nucleus</location>
    </subcellularLocation>
</comment>
<dbReference type="GO" id="GO:0006950">
    <property type="term" value="P:response to stress"/>
    <property type="evidence" value="ECO:0007669"/>
    <property type="project" value="UniProtKB-ARBA"/>
</dbReference>